<dbReference type="Proteomes" id="UP001165367">
    <property type="component" value="Unassembled WGS sequence"/>
</dbReference>
<feature type="transmembrane region" description="Helical" evidence="1">
    <location>
        <begin position="41"/>
        <end position="61"/>
    </location>
</feature>
<dbReference type="NCBIfam" id="TIGR03513">
    <property type="entry name" value="GldL_gliding"/>
    <property type="match status" value="1"/>
</dbReference>
<comment type="caution">
    <text evidence="3">The sequence shown here is derived from an EMBL/GenBank/DDBJ whole genome shotgun (WGS) entry which is preliminary data.</text>
</comment>
<dbReference type="InterPro" id="IPR055087">
    <property type="entry name" value="GldL-like_N"/>
</dbReference>
<organism evidence="3 4">
    <name type="scientific">Terrimonas ginsenosidimutans</name>
    <dbReference type="NCBI Taxonomy" id="2908004"/>
    <lineage>
        <taxon>Bacteria</taxon>
        <taxon>Pseudomonadati</taxon>
        <taxon>Bacteroidota</taxon>
        <taxon>Chitinophagia</taxon>
        <taxon>Chitinophagales</taxon>
        <taxon>Chitinophagaceae</taxon>
        <taxon>Terrimonas</taxon>
    </lineage>
</organism>
<feature type="domain" description="Gliding motility protein GldL-like N-terminal" evidence="2">
    <location>
        <begin position="18"/>
        <end position="77"/>
    </location>
</feature>
<dbReference type="Pfam" id="PF22827">
    <property type="entry name" value="GldL_N"/>
    <property type="match status" value="1"/>
</dbReference>
<name>A0ABS9KP95_9BACT</name>
<accession>A0ABS9KP95</accession>
<keyword evidence="1" id="KW-0812">Transmembrane</keyword>
<evidence type="ECO:0000313" key="3">
    <source>
        <dbReference type="EMBL" id="MCG2614150.1"/>
    </source>
</evidence>
<sequence length="275" mass="30101">MRRFFKTKKGQEVLNFLFSFFAAVVIFAAMMKILHWPGSDYAIMVGLIAEAVVFLIMAFGVEPPEEPHWERYFPGITTHPDLDPNFKPTPLAIGGGGGNNGNPALNKLEDMLRDADITPANLGRLGENFKKFGGTVDKMADITDVVAATGDYTKKTKEAATALGTMKDAYLGAASSIQHFNQAADGTKQFHEQVQVLTKNLSSLNTIYELELQDTNNHLKAMNKFYSNLTDASKAMQGSVEDAQKAKDQIALLANNLGRLNNVYGNMLSAMQGRS</sequence>
<keyword evidence="4" id="KW-1185">Reference proteome</keyword>
<dbReference type="InterPro" id="IPR019852">
    <property type="entry name" value="Motility-assoc_prot_GldL"/>
</dbReference>
<evidence type="ECO:0000256" key="1">
    <source>
        <dbReference type="SAM" id="Phobius"/>
    </source>
</evidence>
<protein>
    <submittedName>
        <fullName evidence="3">Gliding motility protein GldL</fullName>
    </submittedName>
</protein>
<keyword evidence="1" id="KW-0472">Membrane</keyword>
<evidence type="ECO:0000313" key="4">
    <source>
        <dbReference type="Proteomes" id="UP001165367"/>
    </source>
</evidence>
<dbReference type="RefSeq" id="WP_237870282.1">
    <property type="nucleotide sequence ID" value="NZ_JAKLTR010000003.1"/>
</dbReference>
<proteinExistence type="predicted"/>
<gene>
    <name evidence="3" type="primary">gldL</name>
    <name evidence="3" type="ORF">LZZ85_07650</name>
</gene>
<dbReference type="EMBL" id="JAKLTR010000003">
    <property type="protein sequence ID" value="MCG2614150.1"/>
    <property type="molecule type" value="Genomic_DNA"/>
</dbReference>
<evidence type="ECO:0000259" key="2">
    <source>
        <dbReference type="Pfam" id="PF22827"/>
    </source>
</evidence>
<keyword evidence="1" id="KW-1133">Transmembrane helix</keyword>
<feature type="transmembrane region" description="Helical" evidence="1">
    <location>
        <begin position="12"/>
        <end position="35"/>
    </location>
</feature>
<reference evidence="3" key="1">
    <citation type="submission" date="2022-01" db="EMBL/GenBank/DDBJ databases">
        <authorList>
            <person name="Jo J.-H."/>
            <person name="Im W.-T."/>
        </authorList>
    </citation>
    <scope>NUCLEOTIDE SEQUENCE</scope>
    <source>
        <strain evidence="3">NA20</strain>
    </source>
</reference>